<evidence type="ECO:0000256" key="2">
    <source>
        <dbReference type="ARBA" id="ARBA00004162"/>
    </source>
</evidence>
<sequence length="135" mass="15007">MPRPQPLVTALLLLLLFPLACPAAEDGEQEKVQVEYLKLSPSLVVNVQGGARYVRCDVQLMTRDPEALESLKLHTPAIRHELLLLLSDQQGAELKQPKGKEKLRKQALKAVQGVMKELTGSPSVDDLFFTSFFVQ</sequence>
<dbReference type="Proteomes" id="UP000886251">
    <property type="component" value="Unassembled WGS sequence"/>
</dbReference>
<keyword evidence="11" id="KW-0732">Signal</keyword>
<comment type="caution">
    <text evidence="12">The sequence shown here is derived from an EMBL/GenBank/DDBJ whole genome shotgun (WGS) entry which is preliminary data.</text>
</comment>
<proteinExistence type="inferred from homology"/>
<comment type="subcellular location">
    <subcellularLocation>
        <location evidence="10">Cell inner membrane</location>
    </subcellularLocation>
    <subcellularLocation>
        <location evidence="2">Cell membrane</location>
        <topology evidence="2">Single-pass membrane protein</topology>
    </subcellularLocation>
</comment>
<keyword evidence="12" id="KW-0282">Flagellum</keyword>
<keyword evidence="7 10" id="KW-0283">Flagellar rotation</keyword>
<dbReference type="Pfam" id="PF03748">
    <property type="entry name" value="FliL"/>
    <property type="match status" value="1"/>
</dbReference>
<keyword evidence="9 10" id="KW-0472">Membrane</keyword>
<keyword evidence="6" id="KW-0812">Transmembrane</keyword>
<keyword evidence="5 10" id="KW-0145">Chemotaxis</keyword>
<dbReference type="GO" id="GO:0005886">
    <property type="term" value="C:plasma membrane"/>
    <property type="evidence" value="ECO:0007669"/>
    <property type="project" value="UniProtKB-SubCell"/>
</dbReference>
<evidence type="ECO:0000256" key="5">
    <source>
        <dbReference type="ARBA" id="ARBA00022500"/>
    </source>
</evidence>
<feature type="chain" id="PRO_5032756920" description="Flagellar protein FliL" evidence="11">
    <location>
        <begin position="24"/>
        <end position="135"/>
    </location>
</feature>
<dbReference type="GO" id="GO:0009425">
    <property type="term" value="C:bacterial-type flagellum basal body"/>
    <property type="evidence" value="ECO:0007669"/>
    <property type="project" value="InterPro"/>
</dbReference>
<accession>A0A831RQ40</accession>
<dbReference type="InterPro" id="IPR005503">
    <property type="entry name" value="FliL"/>
</dbReference>
<feature type="signal peptide" evidence="11">
    <location>
        <begin position="1"/>
        <end position="23"/>
    </location>
</feature>
<evidence type="ECO:0000256" key="10">
    <source>
        <dbReference type="RuleBase" id="RU364125"/>
    </source>
</evidence>
<protein>
    <recommendedName>
        <fullName evidence="10">Flagellar protein FliL</fullName>
    </recommendedName>
</protein>
<comment type="function">
    <text evidence="1 10">Controls the rotational direction of flagella during chemotaxis.</text>
</comment>
<evidence type="ECO:0000256" key="4">
    <source>
        <dbReference type="ARBA" id="ARBA00022475"/>
    </source>
</evidence>
<evidence type="ECO:0000256" key="11">
    <source>
        <dbReference type="SAM" id="SignalP"/>
    </source>
</evidence>
<evidence type="ECO:0000313" key="12">
    <source>
        <dbReference type="EMBL" id="HEB97181.1"/>
    </source>
</evidence>
<dbReference type="GO" id="GO:0071978">
    <property type="term" value="P:bacterial-type flagellum-dependent swarming motility"/>
    <property type="evidence" value="ECO:0007669"/>
    <property type="project" value="TreeGrafter"/>
</dbReference>
<evidence type="ECO:0000256" key="8">
    <source>
        <dbReference type="ARBA" id="ARBA00022989"/>
    </source>
</evidence>
<keyword evidence="12" id="KW-0969">Cilium</keyword>
<keyword evidence="12" id="KW-0966">Cell projection</keyword>
<evidence type="ECO:0000256" key="7">
    <source>
        <dbReference type="ARBA" id="ARBA00022779"/>
    </source>
</evidence>
<dbReference type="PANTHER" id="PTHR35091:SF2">
    <property type="entry name" value="FLAGELLAR PROTEIN FLIL"/>
    <property type="match status" value="1"/>
</dbReference>
<evidence type="ECO:0000256" key="9">
    <source>
        <dbReference type="ARBA" id="ARBA00023136"/>
    </source>
</evidence>
<dbReference type="AlphaFoldDB" id="A0A831RQ40"/>
<keyword evidence="8" id="KW-1133">Transmembrane helix</keyword>
<organism evidence="12">
    <name type="scientific">Sedimenticola thiotaurini</name>
    <dbReference type="NCBI Taxonomy" id="1543721"/>
    <lineage>
        <taxon>Bacteria</taxon>
        <taxon>Pseudomonadati</taxon>
        <taxon>Pseudomonadota</taxon>
        <taxon>Gammaproteobacteria</taxon>
        <taxon>Chromatiales</taxon>
        <taxon>Sedimenticolaceae</taxon>
        <taxon>Sedimenticola</taxon>
    </lineage>
</organism>
<gene>
    <name evidence="12" type="ORF">ENI96_12240</name>
</gene>
<reference evidence="12" key="1">
    <citation type="journal article" date="2020" name="mSystems">
        <title>Genome- and Community-Level Interaction Insights into Carbon Utilization and Element Cycling Functions of Hydrothermarchaeota in Hydrothermal Sediment.</title>
        <authorList>
            <person name="Zhou Z."/>
            <person name="Liu Y."/>
            <person name="Xu W."/>
            <person name="Pan J."/>
            <person name="Luo Z.H."/>
            <person name="Li M."/>
        </authorList>
    </citation>
    <scope>NUCLEOTIDE SEQUENCE [LARGE SCALE GENOMIC DNA]</scope>
    <source>
        <strain evidence="12">HyVt-443</strain>
    </source>
</reference>
<evidence type="ECO:0000256" key="3">
    <source>
        <dbReference type="ARBA" id="ARBA00008281"/>
    </source>
</evidence>
<dbReference type="PANTHER" id="PTHR35091">
    <property type="entry name" value="FLAGELLAR PROTEIN FLIL"/>
    <property type="match status" value="1"/>
</dbReference>
<keyword evidence="4" id="KW-1003">Cell membrane</keyword>
<dbReference type="EMBL" id="DRKP01000151">
    <property type="protein sequence ID" value="HEB97181.1"/>
    <property type="molecule type" value="Genomic_DNA"/>
</dbReference>
<name>A0A831RQ40_9GAMM</name>
<evidence type="ECO:0000256" key="1">
    <source>
        <dbReference type="ARBA" id="ARBA00002254"/>
    </source>
</evidence>
<dbReference type="GO" id="GO:0006935">
    <property type="term" value="P:chemotaxis"/>
    <property type="evidence" value="ECO:0007669"/>
    <property type="project" value="UniProtKB-KW"/>
</dbReference>
<evidence type="ECO:0000256" key="6">
    <source>
        <dbReference type="ARBA" id="ARBA00022692"/>
    </source>
</evidence>
<keyword evidence="10" id="KW-0997">Cell inner membrane</keyword>
<comment type="similarity">
    <text evidence="3 10">Belongs to the FliL family.</text>
</comment>